<evidence type="ECO:0000313" key="11">
    <source>
        <dbReference type="EMBL" id="NNU79057.1"/>
    </source>
</evidence>
<evidence type="ECO:0000256" key="4">
    <source>
        <dbReference type="ARBA" id="ARBA00022519"/>
    </source>
</evidence>
<dbReference type="RefSeq" id="WP_171321719.1">
    <property type="nucleotide sequence ID" value="NZ_JABFBC010000001.1"/>
</dbReference>
<gene>
    <name evidence="11" type="ORF">HMH01_01275</name>
</gene>
<evidence type="ECO:0000256" key="6">
    <source>
        <dbReference type="ARBA" id="ARBA00022989"/>
    </source>
</evidence>
<feature type="transmembrane region" description="Helical" evidence="9">
    <location>
        <begin position="138"/>
        <end position="157"/>
    </location>
</feature>
<feature type="transmembrane region" description="Helical" evidence="9">
    <location>
        <begin position="98"/>
        <end position="118"/>
    </location>
</feature>
<sequence>MLLSRIAALIEATSRIVSRLVAAICVALVYVMLGFLAAQVLMRYFLGAPPSWTEELAIILFAWLVLLYASVGLREGFHVAIQSIPAGWTMLNRLADRLVALLAMVFGVVSLTAGIAYVDRTSGQKTAALQIPIEALYLAVPVCGALFILHALALLIAPPRPQETLEVTLVP</sequence>
<comment type="subunit">
    <text evidence="9">The complex comprises the extracytoplasmic solute receptor protein and the two transmembrane proteins.</text>
</comment>
<name>A0A849KX74_9RHOB</name>
<dbReference type="PANTHER" id="PTHR35011:SF2">
    <property type="entry name" value="2,3-DIKETO-L-GULONATE TRAP TRANSPORTER SMALL PERMEASE PROTEIN YIAM"/>
    <property type="match status" value="1"/>
</dbReference>
<dbReference type="EMBL" id="JABFBC010000001">
    <property type="protein sequence ID" value="NNU79057.1"/>
    <property type="molecule type" value="Genomic_DNA"/>
</dbReference>
<keyword evidence="5 9" id="KW-0812">Transmembrane</keyword>
<keyword evidence="6 9" id="KW-1133">Transmembrane helix</keyword>
<dbReference type="InterPro" id="IPR007387">
    <property type="entry name" value="TRAP_DctQ"/>
</dbReference>
<evidence type="ECO:0000256" key="3">
    <source>
        <dbReference type="ARBA" id="ARBA00022475"/>
    </source>
</evidence>
<evidence type="ECO:0000256" key="8">
    <source>
        <dbReference type="ARBA" id="ARBA00038436"/>
    </source>
</evidence>
<keyword evidence="7 9" id="KW-0472">Membrane</keyword>
<evidence type="ECO:0000256" key="2">
    <source>
        <dbReference type="ARBA" id="ARBA00022448"/>
    </source>
</evidence>
<evidence type="ECO:0000313" key="12">
    <source>
        <dbReference type="Proteomes" id="UP000572377"/>
    </source>
</evidence>
<evidence type="ECO:0000256" key="7">
    <source>
        <dbReference type="ARBA" id="ARBA00023136"/>
    </source>
</evidence>
<dbReference type="Pfam" id="PF04290">
    <property type="entry name" value="DctQ"/>
    <property type="match status" value="1"/>
</dbReference>
<comment type="similarity">
    <text evidence="8 9">Belongs to the TRAP transporter small permease family.</text>
</comment>
<comment type="caution">
    <text evidence="11">The sequence shown here is derived from an EMBL/GenBank/DDBJ whole genome shotgun (WGS) entry which is preliminary data.</text>
</comment>
<evidence type="ECO:0000256" key="5">
    <source>
        <dbReference type="ARBA" id="ARBA00022692"/>
    </source>
</evidence>
<comment type="subcellular location">
    <subcellularLocation>
        <location evidence="1 9">Cell inner membrane</location>
        <topology evidence="1 9">Multi-pass membrane protein</topology>
    </subcellularLocation>
</comment>
<keyword evidence="3" id="KW-1003">Cell membrane</keyword>
<proteinExistence type="inferred from homology"/>
<evidence type="ECO:0000256" key="1">
    <source>
        <dbReference type="ARBA" id="ARBA00004429"/>
    </source>
</evidence>
<organism evidence="11 12">
    <name type="scientific">Halovulum dunhuangense</name>
    <dbReference type="NCBI Taxonomy" id="1505036"/>
    <lineage>
        <taxon>Bacteria</taxon>
        <taxon>Pseudomonadati</taxon>
        <taxon>Pseudomonadota</taxon>
        <taxon>Alphaproteobacteria</taxon>
        <taxon>Rhodobacterales</taxon>
        <taxon>Paracoccaceae</taxon>
        <taxon>Halovulum</taxon>
    </lineage>
</organism>
<evidence type="ECO:0000256" key="9">
    <source>
        <dbReference type="RuleBase" id="RU369079"/>
    </source>
</evidence>
<keyword evidence="12" id="KW-1185">Reference proteome</keyword>
<comment type="function">
    <text evidence="9">Part of the tripartite ATP-independent periplasmic (TRAP) transport system.</text>
</comment>
<dbReference type="InterPro" id="IPR055348">
    <property type="entry name" value="DctQ"/>
</dbReference>
<feature type="transmembrane region" description="Helical" evidence="9">
    <location>
        <begin position="20"/>
        <end position="44"/>
    </location>
</feature>
<dbReference type="GO" id="GO:0005886">
    <property type="term" value="C:plasma membrane"/>
    <property type="evidence" value="ECO:0007669"/>
    <property type="project" value="UniProtKB-SubCell"/>
</dbReference>
<evidence type="ECO:0000259" key="10">
    <source>
        <dbReference type="Pfam" id="PF04290"/>
    </source>
</evidence>
<accession>A0A849KX74</accession>
<feature type="transmembrane region" description="Helical" evidence="9">
    <location>
        <begin position="56"/>
        <end position="77"/>
    </location>
</feature>
<dbReference type="GO" id="GO:0015740">
    <property type="term" value="P:C4-dicarboxylate transport"/>
    <property type="evidence" value="ECO:0007669"/>
    <property type="project" value="TreeGrafter"/>
</dbReference>
<dbReference type="PANTHER" id="PTHR35011">
    <property type="entry name" value="2,3-DIKETO-L-GULONATE TRAP TRANSPORTER SMALL PERMEASE PROTEIN YIAM"/>
    <property type="match status" value="1"/>
</dbReference>
<dbReference type="GO" id="GO:0022857">
    <property type="term" value="F:transmembrane transporter activity"/>
    <property type="evidence" value="ECO:0007669"/>
    <property type="project" value="UniProtKB-UniRule"/>
</dbReference>
<dbReference type="AlphaFoldDB" id="A0A849KX74"/>
<keyword evidence="4 9" id="KW-0997">Cell inner membrane</keyword>
<feature type="domain" description="Tripartite ATP-independent periplasmic transporters DctQ component" evidence="10">
    <location>
        <begin position="32"/>
        <end position="156"/>
    </location>
</feature>
<keyword evidence="2 9" id="KW-0813">Transport</keyword>
<protein>
    <recommendedName>
        <fullName evidence="9">TRAP transporter small permease protein</fullName>
    </recommendedName>
</protein>
<dbReference type="Proteomes" id="UP000572377">
    <property type="component" value="Unassembled WGS sequence"/>
</dbReference>
<reference evidence="11 12" key="1">
    <citation type="submission" date="2020-05" db="EMBL/GenBank/DDBJ databases">
        <title>Gimesia benthica sp. nov., a novel planctomycete isolated from a deep-sea water sample of the Northwest Indian Ocean.</title>
        <authorList>
            <person name="Wang J."/>
            <person name="Ruan C."/>
            <person name="Song L."/>
            <person name="Zhu Y."/>
            <person name="Li A."/>
            <person name="Zheng X."/>
            <person name="Wang L."/>
            <person name="Lu Z."/>
            <person name="Huang Y."/>
            <person name="Du W."/>
            <person name="Zhou Y."/>
            <person name="Huang L."/>
            <person name="Dai X."/>
        </authorList>
    </citation>
    <scope>NUCLEOTIDE SEQUENCE [LARGE SCALE GENOMIC DNA]</scope>
    <source>
        <strain evidence="11 12">YYQ-30</strain>
    </source>
</reference>